<dbReference type="KEGG" id="nnu:104589076"/>
<accession>A0A1U7YY92</accession>
<dbReference type="STRING" id="4432.A0A1U7YY92"/>
<evidence type="ECO:0000256" key="9">
    <source>
        <dbReference type="ARBA" id="ARBA00024686"/>
    </source>
</evidence>
<evidence type="ECO:0000313" key="14">
    <source>
        <dbReference type="RefSeq" id="XP_010245565.1"/>
    </source>
</evidence>
<feature type="chain" id="PRO_5010572688" evidence="11">
    <location>
        <begin position="28"/>
        <end position="253"/>
    </location>
</feature>
<dbReference type="InterPro" id="IPR036378">
    <property type="entry name" value="FAS1_dom_sf"/>
</dbReference>
<evidence type="ECO:0000256" key="3">
    <source>
        <dbReference type="ARBA" id="ARBA00022475"/>
    </source>
</evidence>
<dbReference type="Proteomes" id="UP000189703">
    <property type="component" value="Unplaced"/>
</dbReference>
<dbReference type="GO" id="GO:0098552">
    <property type="term" value="C:side of membrane"/>
    <property type="evidence" value="ECO:0007669"/>
    <property type="project" value="UniProtKB-KW"/>
</dbReference>
<keyword evidence="5 11" id="KW-0732">Signal</keyword>
<dbReference type="PANTHER" id="PTHR32077:SF54">
    <property type="entry name" value="FASCICLIN-LIKE ARABINOGALACTAN PROTEIN 13-RELATED"/>
    <property type="match status" value="1"/>
</dbReference>
<proteinExistence type="inferred from homology"/>
<reference evidence="14" key="1">
    <citation type="submission" date="2025-08" db="UniProtKB">
        <authorList>
            <consortium name="RefSeq"/>
        </authorList>
    </citation>
    <scope>IDENTIFICATION</scope>
</reference>
<keyword evidence="4" id="KW-0336">GPI-anchor</keyword>
<keyword evidence="3" id="KW-1003">Cell membrane</keyword>
<protein>
    <submittedName>
        <fullName evidence="14">Fasciclin-like arabinogalactan protein 13</fullName>
    </submittedName>
</protein>
<keyword evidence="13" id="KW-1185">Reference proteome</keyword>
<dbReference type="OMA" id="WEGVAIM"/>
<evidence type="ECO:0000256" key="4">
    <source>
        <dbReference type="ARBA" id="ARBA00022622"/>
    </source>
</evidence>
<gene>
    <name evidence="14" type="primary">LOC104589076</name>
</gene>
<dbReference type="GeneID" id="104589076"/>
<comment type="subcellular location">
    <subcellularLocation>
        <location evidence="1">Cell membrane</location>
        <topology evidence="1">Lipid-anchor</topology>
        <topology evidence="1">GPI-anchor</topology>
    </subcellularLocation>
</comment>
<evidence type="ECO:0000256" key="2">
    <source>
        <dbReference type="ARBA" id="ARBA00007843"/>
    </source>
</evidence>
<feature type="compositionally biased region" description="Polar residues" evidence="10">
    <location>
        <begin position="194"/>
        <end position="227"/>
    </location>
</feature>
<feature type="domain" description="FAS1" evidence="12">
    <location>
        <begin position="38"/>
        <end position="181"/>
    </location>
</feature>
<dbReference type="InterPro" id="IPR000782">
    <property type="entry name" value="FAS1_domain"/>
</dbReference>
<comment type="function">
    <text evidence="9">May be a cell surface adhesion protein.</text>
</comment>
<name>A0A1U7YY92_NELNU</name>
<dbReference type="PROSITE" id="PS50213">
    <property type="entry name" value="FAS1"/>
    <property type="match status" value="1"/>
</dbReference>
<dbReference type="FunFam" id="2.30.180.10:FF:000006">
    <property type="entry name" value="Fasciclin-like arabinogalactan protein 11"/>
    <property type="match status" value="1"/>
</dbReference>
<evidence type="ECO:0000256" key="1">
    <source>
        <dbReference type="ARBA" id="ARBA00004609"/>
    </source>
</evidence>
<keyword evidence="8" id="KW-0325">Glycoprotein</keyword>
<keyword evidence="6" id="KW-0654">Proteoglycan</keyword>
<dbReference type="PANTHER" id="PTHR32077">
    <property type="entry name" value="FASCICLIN-LIKE ARABINOGALACTAN PROTEIN"/>
    <property type="match status" value="1"/>
</dbReference>
<keyword evidence="7" id="KW-0472">Membrane</keyword>
<evidence type="ECO:0000313" key="13">
    <source>
        <dbReference type="Proteomes" id="UP000189703"/>
    </source>
</evidence>
<feature type="region of interest" description="Disordered" evidence="10">
    <location>
        <begin position="191"/>
        <end position="231"/>
    </location>
</feature>
<comment type="similarity">
    <text evidence="2">Belongs to the fasciclin-like AGP family.</text>
</comment>
<organism evidence="13 14">
    <name type="scientific">Nelumbo nucifera</name>
    <name type="common">Sacred lotus</name>
    <dbReference type="NCBI Taxonomy" id="4432"/>
    <lineage>
        <taxon>Eukaryota</taxon>
        <taxon>Viridiplantae</taxon>
        <taxon>Streptophyta</taxon>
        <taxon>Embryophyta</taxon>
        <taxon>Tracheophyta</taxon>
        <taxon>Spermatophyta</taxon>
        <taxon>Magnoliopsida</taxon>
        <taxon>Proteales</taxon>
        <taxon>Nelumbonaceae</taxon>
        <taxon>Nelumbo</taxon>
    </lineage>
</organism>
<dbReference type="eggNOG" id="ENOG502R770">
    <property type="taxonomic scope" value="Eukaryota"/>
</dbReference>
<dbReference type="InterPro" id="IPR045003">
    <property type="entry name" value="FLA_A"/>
</dbReference>
<dbReference type="GO" id="GO:0009834">
    <property type="term" value="P:plant-type secondary cell wall biogenesis"/>
    <property type="evidence" value="ECO:0000318"/>
    <property type="project" value="GO_Central"/>
</dbReference>
<evidence type="ECO:0000256" key="10">
    <source>
        <dbReference type="SAM" id="MobiDB-lite"/>
    </source>
</evidence>
<dbReference type="Gene3D" id="2.30.180.10">
    <property type="entry name" value="FAS1 domain"/>
    <property type="match status" value="1"/>
</dbReference>
<sequence>MASTAPLATILLALLPSLFLIAPGAVAQKAPAPAPAGPINLTAILDKGGQYTTFIRLLGSTQVINQIENQLNSSTQGLTVFAPTDNAFSNLKAGTLNGLSAQDQSELILYHVLPQYQSMVSFQTISNPVRTQAGSEGGSLGLNFTSSGNQVNVSTGLVNTQVNNALRQDPPLAVYQIDKVLLPPELFGVKSKASAPQPSKTPSDASSNKTSPATVASSAKGPSSADESSGSNGLTVGLGLVVGIGLMCLGFLS</sequence>
<dbReference type="Pfam" id="PF02469">
    <property type="entry name" value="Fasciclin"/>
    <property type="match status" value="1"/>
</dbReference>
<dbReference type="SUPFAM" id="SSF82153">
    <property type="entry name" value="FAS1 domain"/>
    <property type="match status" value="1"/>
</dbReference>
<feature type="signal peptide" evidence="11">
    <location>
        <begin position="1"/>
        <end position="27"/>
    </location>
</feature>
<dbReference type="SMART" id="SM00554">
    <property type="entry name" value="FAS1"/>
    <property type="match status" value="1"/>
</dbReference>
<keyword evidence="4" id="KW-0449">Lipoprotein</keyword>
<evidence type="ECO:0000256" key="8">
    <source>
        <dbReference type="ARBA" id="ARBA00023180"/>
    </source>
</evidence>
<evidence type="ECO:0000256" key="6">
    <source>
        <dbReference type="ARBA" id="ARBA00022974"/>
    </source>
</evidence>
<dbReference type="InParanoid" id="A0A1U7YY92"/>
<dbReference type="AlphaFoldDB" id="A0A1U7YY92"/>
<dbReference type="OrthoDB" id="286301at2759"/>
<evidence type="ECO:0000256" key="11">
    <source>
        <dbReference type="SAM" id="SignalP"/>
    </source>
</evidence>
<evidence type="ECO:0000256" key="7">
    <source>
        <dbReference type="ARBA" id="ARBA00023136"/>
    </source>
</evidence>
<evidence type="ECO:0000256" key="5">
    <source>
        <dbReference type="ARBA" id="ARBA00022729"/>
    </source>
</evidence>
<evidence type="ECO:0000259" key="12">
    <source>
        <dbReference type="PROSITE" id="PS50213"/>
    </source>
</evidence>
<dbReference type="FunCoup" id="A0A1U7YY92">
    <property type="interactions" value="168"/>
</dbReference>
<dbReference type="GO" id="GO:0005886">
    <property type="term" value="C:plasma membrane"/>
    <property type="evidence" value="ECO:0000318"/>
    <property type="project" value="GO_Central"/>
</dbReference>
<dbReference type="RefSeq" id="XP_010245565.1">
    <property type="nucleotide sequence ID" value="XM_010247263.2"/>
</dbReference>